<dbReference type="EMBL" id="JAKMXF010000354">
    <property type="protein sequence ID" value="KAI6646383.1"/>
    <property type="molecule type" value="Genomic_DNA"/>
</dbReference>
<dbReference type="InterPro" id="IPR048366">
    <property type="entry name" value="TNP-like_GBD"/>
</dbReference>
<keyword evidence="3" id="KW-1185">Reference proteome</keyword>
<evidence type="ECO:0000259" key="1">
    <source>
        <dbReference type="Pfam" id="PF21788"/>
    </source>
</evidence>
<evidence type="ECO:0000313" key="3">
    <source>
        <dbReference type="Proteomes" id="UP001165289"/>
    </source>
</evidence>
<gene>
    <name evidence="2" type="ORF">LOD99_12503</name>
</gene>
<accession>A0AAV7JCA6</accession>
<dbReference type="Pfam" id="PF21788">
    <property type="entry name" value="TNP-like_GBD"/>
    <property type="match status" value="1"/>
</dbReference>
<feature type="domain" description="Transposable element P transposase-like GTP-binding insertion" evidence="1">
    <location>
        <begin position="14"/>
        <end position="114"/>
    </location>
</feature>
<evidence type="ECO:0000313" key="2">
    <source>
        <dbReference type="EMBL" id="KAI6646383.1"/>
    </source>
</evidence>
<dbReference type="AlphaFoldDB" id="A0AAV7JCA6"/>
<reference evidence="2 3" key="1">
    <citation type="journal article" date="2023" name="BMC Biol.">
        <title>The compact genome of the sponge Oopsacas minuta (Hexactinellida) is lacking key metazoan core genes.</title>
        <authorList>
            <person name="Santini S."/>
            <person name="Schenkelaars Q."/>
            <person name="Jourda C."/>
            <person name="Duchesne M."/>
            <person name="Belahbib H."/>
            <person name="Rocher C."/>
            <person name="Selva M."/>
            <person name="Riesgo A."/>
            <person name="Vervoort M."/>
            <person name="Leys S.P."/>
            <person name="Kodjabachian L."/>
            <person name="Le Bivic A."/>
            <person name="Borchiellini C."/>
            <person name="Claverie J.M."/>
            <person name="Renard E."/>
        </authorList>
    </citation>
    <scope>NUCLEOTIDE SEQUENCE [LARGE SCALE GENOMIC DNA]</scope>
    <source>
        <strain evidence="2">SPO-2</strain>
    </source>
</reference>
<organism evidence="2 3">
    <name type="scientific">Oopsacas minuta</name>
    <dbReference type="NCBI Taxonomy" id="111878"/>
    <lineage>
        <taxon>Eukaryota</taxon>
        <taxon>Metazoa</taxon>
        <taxon>Porifera</taxon>
        <taxon>Hexactinellida</taxon>
        <taxon>Hexasterophora</taxon>
        <taxon>Lyssacinosida</taxon>
        <taxon>Leucopsacidae</taxon>
        <taxon>Oopsacas</taxon>
    </lineage>
</organism>
<protein>
    <recommendedName>
        <fullName evidence="1">Transposable element P transposase-like GTP-binding insertion domain-containing protein</fullName>
    </recommendedName>
</protein>
<comment type="caution">
    <text evidence="2">The sequence shown here is derived from an EMBL/GenBank/DDBJ whole genome shotgun (WGS) entry which is preliminary data.</text>
</comment>
<name>A0AAV7JCA6_9METZ</name>
<dbReference type="Proteomes" id="UP001165289">
    <property type="component" value="Unassembled WGS sequence"/>
</dbReference>
<proteinExistence type="predicted"/>
<sequence>MKNLRNNWITDKLQELSFVEGGIEYLACWKDIQPLYEEDKKSPLRLTKLTHTSVFPKPLQRQSVPLVCQVFHEKTVAALKALKNMVNPQEGTIRFIIMVPNWFKMMNVRISLGQSIYGIHLEPWTLNCENFDMLLVMCDVIGSCRWEGGKYWQRKLTQFPADAFIVTTKFSVAAATYLLTHHQFEFVLPAVFFFSRSSGKVFGQARQRHGGNFYIDVGDVISACKAQRLHQMLKFNIIPQGCLEWKCSYCTAPIVLEDIDVMLETSTEDTQTFLDSTDTLKHKVVFIAGFLTYKHLGPGEGDEVSSEFLQELNRGGLRVPTLDTTCFVYIAINLLGKTS</sequence>